<evidence type="ECO:0000313" key="2">
    <source>
        <dbReference type="EMBL" id="KAK9183474.1"/>
    </source>
</evidence>
<sequence length="37" mass="4075">MESKKIIAIFVLVLIFPTTLADSSLSGMYSPKFIISI</sequence>
<keyword evidence="3" id="KW-1185">Reference proteome</keyword>
<evidence type="ECO:0000313" key="3">
    <source>
        <dbReference type="Proteomes" id="UP001428341"/>
    </source>
</evidence>
<keyword evidence="1" id="KW-0732">Signal</keyword>
<dbReference type="EMBL" id="JBCGBO010000024">
    <property type="protein sequence ID" value="KAK9183474.1"/>
    <property type="molecule type" value="Genomic_DNA"/>
</dbReference>
<dbReference type="AlphaFoldDB" id="A0AAP0LRZ3"/>
<protein>
    <submittedName>
        <fullName evidence="2">Uncharacterized protein</fullName>
    </submittedName>
</protein>
<dbReference type="Proteomes" id="UP001428341">
    <property type="component" value="Unassembled WGS sequence"/>
</dbReference>
<name>A0AAP0LRZ3_9ROSI</name>
<feature type="signal peptide" evidence="1">
    <location>
        <begin position="1"/>
        <end position="21"/>
    </location>
</feature>
<comment type="caution">
    <text evidence="2">The sequence shown here is derived from an EMBL/GenBank/DDBJ whole genome shotgun (WGS) entry which is preliminary data.</text>
</comment>
<gene>
    <name evidence="2" type="ORF">WN944_026626</name>
</gene>
<reference evidence="2 3" key="1">
    <citation type="submission" date="2024-05" db="EMBL/GenBank/DDBJ databases">
        <title>Haplotype-resolved chromosome-level genome assembly of Huyou (Citrus changshanensis).</title>
        <authorList>
            <person name="Miao C."/>
            <person name="Chen W."/>
            <person name="Wu Y."/>
            <person name="Wang L."/>
            <person name="Zhao S."/>
            <person name="Grierson D."/>
            <person name="Xu C."/>
            <person name="Chen K."/>
        </authorList>
    </citation>
    <scope>NUCLEOTIDE SEQUENCE [LARGE SCALE GENOMIC DNA]</scope>
    <source>
        <strain evidence="2">01-14</strain>
        <tissue evidence="2">Leaf</tissue>
    </source>
</reference>
<proteinExistence type="predicted"/>
<feature type="chain" id="PRO_5042823239" evidence="1">
    <location>
        <begin position="22"/>
        <end position="37"/>
    </location>
</feature>
<organism evidence="2 3">
    <name type="scientific">Citrus x changshan-huyou</name>
    <dbReference type="NCBI Taxonomy" id="2935761"/>
    <lineage>
        <taxon>Eukaryota</taxon>
        <taxon>Viridiplantae</taxon>
        <taxon>Streptophyta</taxon>
        <taxon>Embryophyta</taxon>
        <taxon>Tracheophyta</taxon>
        <taxon>Spermatophyta</taxon>
        <taxon>Magnoliopsida</taxon>
        <taxon>eudicotyledons</taxon>
        <taxon>Gunneridae</taxon>
        <taxon>Pentapetalae</taxon>
        <taxon>rosids</taxon>
        <taxon>malvids</taxon>
        <taxon>Sapindales</taxon>
        <taxon>Rutaceae</taxon>
        <taxon>Aurantioideae</taxon>
        <taxon>Citrus</taxon>
    </lineage>
</organism>
<accession>A0AAP0LRZ3</accession>
<evidence type="ECO:0000256" key="1">
    <source>
        <dbReference type="SAM" id="SignalP"/>
    </source>
</evidence>